<dbReference type="EMBL" id="CP002098">
    <property type="protein sequence ID" value="ADM28667.1"/>
    <property type="molecule type" value="Genomic_DNA"/>
</dbReference>
<protein>
    <submittedName>
        <fullName evidence="1">Uncharacterized protein</fullName>
    </submittedName>
</protein>
<sequence>MHIEVDKYVQITIVIDSFEFPETMFIVDSFVKEIEVGGRRISLQS</sequence>
<proteinExistence type="predicted"/>
<reference evidence="1 2" key="1">
    <citation type="journal article" date="2010" name="Stand. Genomic Sci.">
        <title>Complete genome sequence of Ignisphaera aggregans type strain (AQ1.S1).</title>
        <authorList>
            <person name="Goker M."/>
            <person name="Held B."/>
            <person name="Lapidus A."/>
            <person name="Nolan M."/>
            <person name="Spring S."/>
            <person name="Yasawong M."/>
            <person name="Lucas S."/>
            <person name="Glavina Del Rio T."/>
            <person name="Tice H."/>
            <person name="Cheng J.F."/>
            <person name="Goodwin L."/>
            <person name="Tapia R."/>
            <person name="Pitluck S."/>
            <person name="Liolios K."/>
            <person name="Ivanova N."/>
            <person name="Mavromatis K."/>
            <person name="Mikhailova N."/>
            <person name="Pati A."/>
            <person name="Chen A."/>
            <person name="Palaniappan K."/>
            <person name="Brambilla E."/>
            <person name="Land M."/>
            <person name="Hauser L."/>
            <person name="Chang Y.J."/>
            <person name="Jeffries C.D."/>
            <person name="Brettin T."/>
            <person name="Detter J.C."/>
            <person name="Han C."/>
            <person name="Rohde M."/>
            <person name="Sikorski J."/>
            <person name="Woyke T."/>
            <person name="Bristow J."/>
            <person name="Eisen J.A."/>
            <person name="Markowitz V."/>
            <person name="Hugenholtz P."/>
            <person name="Kyrpides N.C."/>
            <person name="Klenk H.P."/>
        </authorList>
    </citation>
    <scope>NUCLEOTIDE SEQUENCE [LARGE SCALE GENOMIC DNA]</scope>
    <source>
        <strain evidence="2">DSM 17230 / JCM 13409 / AQ1.S1</strain>
    </source>
</reference>
<evidence type="ECO:0000313" key="1">
    <source>
        <dbReference type="EMBL" id="ADM28667.1"/>
    </source>
</evidence>
<dbReference type="STRING" id="583356.Igag_1872"/>
<evidence type="ECO:0000313" key="2">
    <source>
        <dbReference type="Proteomes" id="UP000001304"/>
    </source>
</evidence>
<name>E0ST06_IGNAA</name>
<dbReference type="HOGENOM" id="CLU_3194470_0_0_2"/>
<dbReference type="Proteomes" id="UP000001304">
    <property type="component" value="Chromosome"/>
</dbReference>
<accession>E0ST06</accession>
<keyword evidence="2" id="KW-1185">Reference proteome</keyword>
<dbReference type="AlphaFoldDB" id="E0ST06"/>
<dbReference type="KEGG" id="iag:Igag_1872"/>
<dbReference type="BioCyc" id="IAGG583356:GHAH-1861-MONOMER"/>
<gene>
    <name evidence="1" type="ordered locus">Igag_1872</name>
</gene>
<organism evidence="1 2">
    <name type="scientific">Ignisphaera aggregans (strain DSM 17230 / JCM 13409 / AQ1.S1)</name>
    <dbReference type="NCBI Taxonomy" id="583356"/>
    <lineage>
        <taxon>Archaea</taxon>
        <taxon>Thermoproteota</taxon>
        <taxon>Thermoprotei</taxon>
        <taxon>Desulfurococcales</taxon>
        <taxon>Desulfurococcaceae</taxon>
        <taxon>Ignisphaera</taxon>
    </lineage>
</organism>